<sequence>MMPSRSPKVFFTFLVLSSVCILWIVSSSWNDGHIWFQPQQTRGSDPDMEQATLQATAGRPASTDNYSPVVSAEVQRSPDLSSQEENVFTYPSAEVENLFMRVTARNNCGSVLSLNESGWRSNDVLRLKTAEIDYQRMNQLLE</sequence>
<feature type="chain" id="PRO_5047004207" evidence="1">
    <location>
        <begin position="28"/>
        <end position="142"/>
    </location>
</feature>
<organism evidence="2 3">
    <name type="scientific">Aplysia californica</name>
    <name type="common">California sea hare</name>
    <dbReference type="NCBI Taxonomy" id="6500"/>
    <lineage>
        <taxon>Eukaryota</taxon>
        <taxon>Metazoa</taxon>
        <taxon>Spiralia</taxon>
        <taxon>Lophotrochozoa</taxon>
        <taxon>Mollusca</taxon>
        <taxon>Gastropoda</taxon>
        <taxon>Heterobranchia</taxon>
        <taxon>Euthyneura</taxon>
        <taxon>Tectipleura</taxon>
        <taxon>Aplysiida</taxon>
        <taxon>Aplysioidea</taxon>
        <taxon>Aplysiidae</taxon>
        <taxon>Aplysia</taxon>
    </lineage>
</organism>
<dbReference type="Proteomes" id="UP000694888">
    <property type="component" value="Unplaced"/>
</dbReference>
<dbReference type="RefSeq" id="XP_012935467.1">
    <property type="nucleotide sequence ID" value="XM_013080013.2"/>
</dbReference>
<dbReference type="GeneID" id="106011206"/>
<evidence type="ECO:0000256" key="1">
    <source>
        <dbReference type="SAM" id="SignalP"/>
    </source>
</evidence>
<evidence type="ECO:0000313" key="2">
    <source>
        <dbReference type="Proteomes" id="UP000694888"/>
    </source>
</evidence>
<keyword evidence="2" id="KW-1185">Reference proteome</keyword>
<feature type="signal peptide" evidence="1">
    <location>
        <begin position="1"/>
        <end position="27"/>
    </location>
</feature>
<gene>
    <name evidence="3" type="primary">LOC106011206</name>
</gene>
<protein>
    <submittedName>
        <fullName evidence="3">Uncharacterized protein LOC106011206</fullName>
    </submittedName>
</protein>
<reference evidence="3" key="1">
    <citation type="submission" date="2025-08" db="UniProtKB">
        <authorList>
            <consortium name="RefSeq"/>
        </authorList>
    </citation>
    <scope>IDENTIFICATION</scope>
</reference>
<accession>A0ABM0ZVL8</accession>
<name>A0ABM0ZVL8_APLCA</name>
<evidence type="ECO:0000313" key="3">
    <source>
        <dbReference type="RefSeq" id="XP_012935467.1"/>
    </source>
</evidence>
<keyword evidence="1" id="KW-0732">Signal</keyword>
<proteinExistence type="predicted"/>